<accession>A0A2T0SYK5</accession>
<evidence type="ECO:0000313" key="2">
    <source>
        <dbReference type="EMBL" id="PRY38500.1"/>
    </source>
</evidence>
<sequence>MELLLGKKRLLQPGSNNKKLASNDTETWILNLAPHTQNSKGKSLCGHASPSCIKACLFKAGHGKMPAVERTRRLNTEVFIHHRETFIQLLHQELWGLHLKATQEGSVIAVRTNGTSDIDFYQLILNQTGVDVLKEYTGLVAYDYTKDYKKWEKYRGTPYHLTFSRSEINWLQARWVLEQGGNTAVVFYPKVPKTWQGFPVHDGSFSDERWLDPPGYIIGLIYKKVPGDDPLTNPFVVKV</sequence>
<proteinExistence type="predicted"/>
<dbReference type="EMBL" id="PVTE01000009">
    <property type="protein sequence ID" value="PRY38500.1"/>
    <property type="molecule type" value="Genomic_DNA"/>
</dbReference>
<dbReference type="Pfam" id="PF17338">
    <property type="entry name" value="GP88"/>
    <property type="match status" value="1"/>
</dbReference>
<dbReference type="InterPro" id="IPR020290">
    <property type="entry name" value="Gp88"/>
</dbReference>
<dbReference type="Proteomes" id="UP000238375">
    <property type="component" value="Unassembled WGS sequence"/>
</dbReference>
<evidence type="ECO:0000259" key="1">
    <source>
        <dbReference type="Pfam" id="PF17338"/>
    </source>
</evidence>
<name>A0A2T0SYK5_9BACT</name>
<feature type="domain" description="Gene product 88" evidence="1">
    <location>
        <begin position="16"/>
        <end position="213"/>
    </location>
</feature>
<organism evidence="2 3">
    <name type="scientific">Spirosoma oryzae</name>
    <dbReference type="NCBI Taxonomy" id="1469603"/>
    <lineage>
        <taxon>Bacteria</taxon>
        <taxon>Pseudomonadati</taxon>
        <taxon>Bacteroidota</taxon>
        <taxon>Cytophagia</taxon>
        <taxon>Cytophagales</taxon>
        <taxon>Cytophagaceae</taxon>
        <taxon>Spirosoma</taxon>
    </lineage>
</organism>
<evidence type="ECO:0000313" key="3">
    <source>
        <dbReference type="Proteomes" id="UP000238375"/>
    </source>
</evidence>
<gene>
    <name evidence="2" type="ORF">CLV58_109227</name>
</gene>
<reference evidence="2 3" key="1">
    <citation type="submission" date="2018-03" db="EMBL/GenBank/DDBJ databases">
        <title>Genomic Encyclopedia of Archaeal and Bacterial Type Strains, Phase II (KMG-II): from individual species to whole genera.</title>
        <authorList>
            <person name="Goeker M."/>
        </authorList>
    </citation>
    <scope>NUCLEOTIDE SEQUENCE [LARGE SCALE GENOMIC DNA]</scope>
    <source>
        <strain evidence="2 3">DSM 28354</strain>
    </source>
</reference>
<comment type="caution">
    <text evidence="2">The sequence shown here is derived from an EMBL/GenBank/DDBJ whole genome shotgun (WGS) entry which is preliminary data.</text>
</comment>
<protein>
    <recommendedName>
        <fullName evidence="1">Gene product 88 domain-containing protein</fullName>
    </recommendedName>
</protein>
<keyword evidence="3" id="KW-1185">Reference proteome</keyword>
<dbReference type="AlphaFoldDB" id="A0A2T0SYK5"/>